<reference evidence="1 2" key="3">
    <citation type="journal article" date="2013" name="Rice">
        <title>Improvement of the Oryza sativa Nipponbare reference genome using next generation sequence and optical map data.</title>
        <authorList>
            <person name="Kawahara Y."/>
            <person name="de la Bastide M."/>
            <person name="Hamilton J.P."/>
            <person name="Kanamori H."/>
            <person name="McCombie W.R."/>
            <person name="Ouyang S."/>
            <person name="Schwartz D.C."/>
            <person name="Tanaka T."/>
            <person name="Wu J."/>
            <person name="Zhou S."/>
            <person name="Childs K.L."/>
            <person name="Davidson R.M."/>
            <person name="Lin H."/>
            <person name="Quesada-Ocampo L."/>
            <person name="Vaillancourt B."/>
            <person name="Sakai H."/>
            <person name="Lee S.S."/>
            <person name="Kim J."/>
            <person name="Numa H."/>
            <person name="Itoh T."/>
            <person name="Buell C.R."/>
            <person name="Matsumoto T."/>
        </authorList>
    </citation>
    <scope>NUCLEOTIDE SEQUENCE [LARGE SCALE GENOMIC DNA]</scope>
    <source>
        <strain evidence="2">cv. Nipponbare</strain>
    </source>
</reference>
<protein>
    <submittedName>
        <fullName evidence="1">Os12g0612850 protein</fullName>
    </submittedName>
</protein>
<keyword evidence="2" id="KW-1185">Reference proteome</keyword>
<gene>
    <name evidence="1" type="ordered locus">Os12g0612850</name>
    <name evidence="1" type="ORF">OSNPB_120612850</name>
</gene>
<sequence>EGPVDEHEGEAVRRVVVAKNLPRHRLLIRCLPPHARLADASREIGETLLHDLGELRAQRLPALVIQDHLERDVLEVDQRRLKDVEAGIVGEVGSTTNLQRTAQYCVAVLPQERQGRIGIFGIRPTDICSVFYLPIAPTNPASKCKRLRRGWRVLHSDLGSKSRRSYCHSHPLHGCHHSSDITPSHCRHALTKVVLV</sequence>
<dbReference type="EMBL" id="AP014968">
    <property type="protein sequence ID" value="BAT18055.1"/>
    <property type="molecule type" value="Genomic_DNA"/>
</dbReference>
<evidence type="ECO:0000313" key="1">
    <source>
        <dbReference type="EMBL" id="BAT18055.1"/>
    </source>
</evidence>
<proteinExistence type="predicted"/>
<reference evidence="1 2" key="2">
    <citation type="journal article" date="2013" name="Plant Cell Physiol.">
        <title>Rice Annotation Project Database (RAP-DB): an integrative and interactive database for rice genomics.</title>
        <authorList>
            <person name="Sakai H."/>
            <person name="Lee S.S."/>
            <person name="Tanaka T."/>
            <person name="Numa H."/>
            <person name="Kim J."/>
            <person name="Kawahara Y."/>
            <person name="Wakimoto H."/>
            <person name="Yang C.C."/>
            <person name="Iwamoto M."/>
            <person name="Abe T."/>
            <person name="Yamada Y."/>
            <person name="Muto A."/>
            <person name="Inokuchi H."/>
            <person name="Ikemura T."/>
            <person name="Matsumoto T."/>
            <person name="Sasaki T."/>
            <person name="Itoh T."/>
        </authorList>
    </citation>
    <scope>NUCLEOTIDE SEQUENCE [LARGE SCALE GENOMIC DNA]</scope>
    <source>
        <strain evidence="2">cv. Nipponbare</strain>
    </source>
</reference>
<feature type="non-terminal residue" evidence="1">
    <location>
        <position position="1"/>
    </location>
</feature>
<dbReference type="Gramene" id="Os12t0612850-00">
    <property type="protein sequence ID" value="Os12t0612850-00"/>
    <property type="gene ID" value="Os12g0612850"/>
</dbReference>
<organism evidence="1 2">
    <name type="scientific">Oryza sativa subsp. japonica</name>
    <name type="common">Rice</name>
    <dbReference type="NCBI Taxonomy" id="39947"/>
    <lineage>
        <taxon>Eukaryota</taxon>
        <taxon>Viridiplantae</taxon>
        <taxon>Streptophyta</taxon>
        <taxon>Embryophyta</taxon>
        <taxon>Tracheophyta</taxon>
        <taxon>Spermatophyta</taxon>
        <taxon>Magnoliopsida</taxon>
        <taxon>Liliopsida</taxon>
        <taxon>Poales</taxon>
        <taxon>Poaceae</taxon>
        <taxon>BOP clade</taxon>
        <taxon>Oryzoideae</taxon>
        <taxon>Oryzeae</taxon>
        <taxon>Oryzinae</taxon>
        <taxon>Oryza</taxon>
        <taxon>Oryza sativa</taxon>
    </lineage>
</organism>
<reference evidence="2" key="1">
    <citation type="journal article" date="2005" name="Nature">
        <title>The map-based sequence of the rice genome.</title>
        <authorList>
            <consortium name="International rice genome sequencing project (IRGSP)"/>
            <person name="Matsumoto T."/>
            <person name="Wu J."/>
            <person name="Kanamori H."/>
            <person name="Katayose Y."/>
            <person name="Fujisawa M."/>
            <person name="Namiki N."/>
            <person name="Mizuno H."/>
            <person name="Yamamoto K."/>
            <person name="Antonio B.A."/>
            <person name="Baba T."/>
            <person name="Sakata K."/>
            <person name="Nagamura Y."/>
            <person name="Aoki H."/>
            <person name="Arikawa K."/>
            <person name="Arita K."/>
            <person name="Bito T."/>
            <person name="Chiden Y."/>
            <person name="Fujitsuka N."/>
            <person name="Fukunaka R."/>
            <person name="Hamada M."/>
            <person name="Harada C."/>
            <person name="Hayashi A."/>
            <person name="Hijishita S."/>
            <person name="Honda M."/>
            <person name="Hosokawa S."/>
            <person name="Ichikawa Y."/>
            <person name="Idonuma A."/>
            <person name="Iijima M."/>
            <person name="Ikeda M."/>
            <person name="Ikeno M."/>
            <person name="Ito K."/>
            <person name="Ito S."/>
            <person name="Ito T."/>
            <person name="Ito Y."/>
            <person name="Ito Y."/>
            <person name="Iwabuchi A."/>
            <person name="Kamiya K."/>
            <person name="Karasawa W."/>
            <person name="Kurita K."/>
            <person name="Katagiri S."/>
            <person name="Kikuta A."/>
            <person name="Kobayashi H."/>
            <person name="Kobayashi N."/>
            <person name="Machita K."/>
            <person name="Maehara T."/>
            <person name="Masukawa M."/>
            <person name="Mizubayashi T."/>
            <person name="Mukai Y."/>
            <person name="Nagasaki H."/>
            <person name="Nagata Y."/>
            <person name="Naito S."/>
            <person name="Nakashima M."/>
            <person name="Nakama Y."/>
            <person name="Nakamichi Y."/>
            <person name="Nakamura M."/>
            <person name="Meguro A."/>
            <person name="Negishi M."/>
            <person name="Ohta I."/>
            <person name="Ohta T."/>
            <person name="Okamoto M."/>
            <person name="Ono N."/>
            <person name="Saji S."/>
            <person name="Sakaguchi M."/>
            <person name="Sakai K."/>
            <person name="Shibata M."/>
            <person name="Shimokawa T."/>
            <person name="Song J."/>
            <person name="Takazaki Y."/>
            <person name="Terasawa K."/>
            <person name="Tsugane M."/>
            <person name="Tsuji K."/>
            <person name="Ueda S."/>
            <person name="Waki K."/>
            <person name="Yamagata H."/>
            <person name="Yamamoto M."/>
            <person name="Yamamoto S."/>
            <person name="Yamane H."/>
            <person name="Yoshiki S."/>
            <person name="Yoshihara R."/>
            <person name="Yukawa K."/>
            <person name="Zhong H."/>
            <person name="Yano M."/>
            <person name="Yuan Q."/>
            <person name="Ouyang S."/>
            <person name="Liu J."/>
            <person name="Jones K.M."/>
            <person name="Gansberger K."/>
            <person name="Moffat K."/>
            <person name="Hill J."/>
            <person name="Bera J."/>
            <person name="Fadrosh D."/>
            <person name="Jin S."/>
            <person name="Johri S."/>
            <person name="Kim M."/>
            <person name="Overton L."/>
            <person name="Reardon M."/>
            <person name="Tsitrin T."/>
            <person name="Vuong H."/>
            <person name="Weaver B."/>
            <person name="Ciecko A."/>
            <person name="Tallon L."/>
            <person name="Jackson J."/>
            <person name="Pai G."/>
            <person name="Aken S.V."/>
            <person name="Utterback T."/>
            <person name="Reidmuller S."/>
            <person name="Feldblyum T."/>
            <person name="Hsiao J."/>
            <person name="Zismann V."/>
            <person name="Iobst S."/>
            <person name="de Vazeille A.R."/>
            <person name="Buell C.R."/>
            <person name="Ying K."/>
            <person name="Li Y."/>
            <person name="Lu T."/>
            <person name="Huang Y."/>
            <person name="Zhao Q."/>
            <person name="Feng Q."/>
            <person name="Zhang L."/>
            <person name="Zhu J."/>
            <person name="Weng Q."/>
            <person name="Mu J."/>
            <person name="Lu Y."/>
            <person name="Fan D."/>
            <person name="Liu Y."/>
            <person name="Guan J."/>
            <person name="Zhang Y."/>
            <person name="Yu S."/>
            <person name="Liu X."/>
            <person name="Zhang Y."/>
            <person name="Hong G."/>
            <person name="Han B."/>
            <person name="Choisne N."/>
            <person name="Demange N."/>
            <person name="Orjeda G."/>
            <person name="Samain S."/>
            <person name="Cattolico L."/>
            <person name="Pelletier E."/>
            <person name="Couloux A."/>
            <person name="Segurens B."/>
            <person name="Wincker P."/>
            <person name="D'Hont A."/>
            <person name="Scarpelli C."/>
            <person name="Weissenbach J."/>
            <person name="Salanoubat M."/>
            <person name="Quetier F."/>
            <person name="Yu Y."/>
            <person name="Kim H.R."/>
            <person name="Rambo T."/>
            <person name="Currie J."/>
            <person name="Collura K."/>
            <person name="Luo M."/>
            <person name="Yang T."/>
            <person name="Ammiraju J.S.S."/>
            <person name="Engler F."/>
            <person name="Soderlund C."/>
            <person name="Wing R.A."/>
            <person name="Palmer L.E."/>
            <person name="de la Bastide M."/>
            <person name="Spiegel L."/>
            <person name="Nascimento L."/>
            <person name="Zutavern T."/>
            <person name="O'Shaughnessy A."/>
            <person name="Dike S."/>
            <person name="Dedhia N."/>
            <person name="Preston R."/>
            <person name="Balija V."/>
            <person name="McCombie W.R."/>
            <person name="Chow T."/>
            <person name="Chen H."/>
            <person name="Chung M."/>
            <person name="Chen C."/>
            <person name="Shaw J."/>
            <person name="Wu H."/>
            <person name="Hsiao K."/>
            <person name="Chao Y."/>
            <person name="Chu M."/>
            <person name="Cheng C."/>
            <person name="Hour A."/>
            <person name="Lee P."/>
            <person name="Lin S."/>
            <person name="Lin Y."/>
            <person name="Liou J."/>
            <person name="Liu S."/>
            <person name="Hsing Y."/>
            <person name="Raghuvanshi S."/>
            <person name="Mohanty A."/>
            <person name="Bharti A.K."/>
            <person name="Gaur A."/>
            <person name="Gupta V."/>
            <person name="Kumar D."/>
            <person name="Ravi V."/>
            <person name="Vij S."/>
            <person name="Kapur A."/>
            <person name="Khurana P."/>
            <person name="Khurana P."/>
            <person name="Khurana J.P."/>
            <person name="Tyagi A.K."/>
            <person name="Gaikwad K."/>
            <person name="Singh A."/>
            <person name="Dalal V."/>
            <person name="Srivastava S."/>
            <person name="Dixit A."/>
            <person name="Pal A.K."/>
            <person name="Ghazi I.A."/>
            <person name="Yadav M."/>
            <person name="Pandit A."/>
            <person name="Bhargava A."/>
            <person name="Sureshbabu K."/>
            <person name="Batra K."/>
            <person name="Sharma T.R."/>
            <person name="Mohapatra T."/>
            <person name="Singh N.K."/>
            <person name="Messing J."/>
            <person name="Nelson A.B."/>
            <person name="Fuks G."/>
            <person name="Kavchok S."/>
            <person name="Keizer G."/>
            <person name="Linton E."/>
            <person name="Llaca V."/>
            <person name="Song R."/>
            <person name="Tanyolac B."/>
            <person name="Young S."/>
            <person name="Ho-Il K."/>
            <person name="Hahn J.H."/>
            <person name="Sangsakoo G."/>
            <person name="Vanavichit A."/>
            <person name="de Mattos Luiz.A.T."/>
            <person name="Zimmer P.D."/>
            <person name="Malone G."/>
            <person name="Dellagostin O."/>
            <person name="de Oliveira A.C."/>
            <person name="Bevan M."/>
            <person name="Bancroft I."/>
            <person name="Minx P."/>
            <person name="Cordum H."/>
            <person name="Wilson R."/>
            <person name="Cheng Z."/>
            <person name="Jin W."/>
            <person name="Jiang J."/>
            <person name="Leong S.A."/>
            <person name="Iwama H."/>
            <person name="Gojobori T."/>
            <person name="Itoh T."/>
            <person name="Niimura Y."/>
            <person name="Fujii Y."/>
            <person name="Habara T."/>
            <person name="Sakai H."/>
            <person name="Sato Y."/>
            <person name="Wilson G."/>
            <person name="Kumar K."/>
            <person name="McCouch S."/>
            <person name="Juretic N."/>
            <person name="Hoen D."/>
            <person name="Wright S."/>
            <person name="Bruskiewich R."/>
            <person name="Bureau T."/>
            <person name="Miyao A."/>
            <person name="Hirochika H."/>
            <person name="Nishikawa T."/>
            <person name="Kadowaki K."/>
            <person name="Sugiura M."/>
            <person name="Burr B."/>
            <person name="Sasaki T."/>
        </authorList>
    </citation>
    <scope>NUCLEOTIDE SEQUENCE [LARGE SCALE GENOMIC DNA]</scope>
    <source>
        <strain evidence="2">cv. Nipponbare</strain>
    </source>
</reference>
<dbReference type="AlphaFoldDB" id="A0A0P0YC28"/>
<dbReference type="InParanoid" id="A0A0P0YC28"/>
<accession>A0A0P0YC28</accession>
<dbReference type="Proteomes" id="UP000059680">
    <property type="component" value="Chromosome 12"/>
</dbReference>
<dbReference type="PaxDb" id="39947-A0A0P0YC28"/>
<evidence type="ECO:0000313" key="2">
    <source>
        <dbReference type="Proteomes" id="UP000059680"/>
    </source>
</evidence>
<name>A0A0P0YC28_ORYSJ</name>